<evidence type="ECO:0000313" key="3">
    <source>
        <dbReference type="Proteomes" id="UP000195570"/>
    </source>
</evidence>
<dbReference type="RefSeq" id="XP_067083163.1">
    <property type="nucleotide sequence ID" value="XM_067227062.1"/>
</dbReference>
<name>A0A1G4IJK9_TRYEQ</name>
<comment type="caution">
    <text evidence="2">The sequence shown here is derived from an EMBL/GenBank/DDBJ whole genome shotgun (WGS) entry which is preliminary data.</text>
</comment>
<dbReference type="VEuPathDB" id="TriTrypDB:TEOVI_000427200"/>
<sequence>MWRLSRSLRSNSLHNPGPFLDGALQLIKLHLAHKNAAADKNTKACSDIEGEFLRELEAFRPCFTMSSSLKVAKLYTKKLHGALSYFQLYDDPLMRQLDMIIGKQTMQPSAGRQHGVFKAPVAARLDPFFSLDEREETVLPSELPNPPKPDPSTPLRERALKVPAQHRGHWVLRDPDIAITREERRTDPW</sequence>
<feature type="region of interest" description="Disordered" evidence="1">
    <location>
        <begin position="137"/>
        <end position="157"/>
    </location>
</feature>
<keyword evidence="3" id="KW-1185">Reference proteome</keyword>
<organism evidence="2 3">
    <name type="scientific">Trypanosoma equiperdum</name>
    <dbReference type="NCBI Taxonomy" id="5694"/>
    <lineage>
        <taxon>Eukaryota</taxon>
        <taxon>Discoba</taxon>
        <taxon>Euglenozoa</taxon>
        <taxon>Kinetoplastea</taxon>
        <taxon>Metakinetoplastina</taxon>
        <taxon>Trypanosomatida</taxon>
        <taxon>Trypanosomatidae</taxon>
        <taxon>Trypanosoma</taxon>
    </lineage>
</organism>
<proteinExistence type="predicted"/>
<evidence type="ECO:0000313" key="2">
    <source>
        <dbReference type="EMBL" id="SCU72694.1"/>
    </source>
</evidence>
<dbReference type="EMBL" id="CZPT02001900">
    <property type="protein sequence ID" value="SCU72694.1"/>
    <property type="molecule type" value="Genomic_DNA"/>
</dbReference>
<reference evidence="2" key="1">
    <citation type="submission" date="2016-09" db="EMBL/GenBank/DDBJ databases">
        <authorList>
            <person name="Hebert L."/>
            <person name="Moumen B."/>
        </authorList>
    </citation>
    <scope>NUCLEOTIDE SEQUENCE [LARGE SCALE GENOMIC DNA]</scope>
    <source>
        <strain evidence="2">OVI</strain>
    </source>
</reference>
<feature type="compositionally biased region" description="Pro residues" evidence="1">
    <location>
        <begin position="143"/>
        <end position="152"/>
    </location>
</feature>
<gene>
    <name evidence="2" type="ORF">TEOVI_000427200</name>
</gene>
<dbReference type="GeneID" id="92378212"/>
<accession>A0A1G4IJK9</accession>
<evidence type="ECO:0000256" key="1">
    <source>
        <dbReference type="SAM" id="MobiDB-lite"/>
    </source>
</evidence>
<dbReference type="Proteomes" id="UP000195570">
    <property type="component" value="Unassembled WGS sequence"/>
</dbReference>
<protein>
    <submittedName>
        <fullName evidence="2">Uncharacterized protein</fullName>
    </submittedName>
</protein>
<dbReference type="AlphaFoldDB" id="A0A1G4IJK9"/>